<protein>
    <submittedName>
        <fullName evidence="6">TetR/AcrR family transcriptional regulator</fullName>
    </submittedName>
</protein>
<feature type="DNA-binding region" description="H-T-H motif" evidence="4">
    <location>
        <begin position="54"/>
        <end position="73"/>
    </location>
</feature>
<organism evidence="6 7">
    <name type="scientific">Micromonospora halotolerans</name>
    <dbReference type="NCBI Taxonomy" id="709879"/>
    <lineage>
        <taxon>Bacteria</taxon>
        <taxon>Bacillati</taxon>
        <taxon>Actinomycetota</taxon>
        <taxon>Actinomycetes</taxon>
        <taxon>Micromonosporales</taxon>
        <taxon>Micromonosporaceae</taxon>
        <taxon>Micromonospora</taxon>
    </lineage>
</organism>
<evidence type="ECO:0000313" key="6">
    <source>
        <dbReference type="EMBL" id="WNM38695.1"/>
    </source>
</evidence>
<evidence type="ECO:0000256" key="1">
    <source>
        <dbReference type="ARBA" id="ARBA00023015"/>
    </source>
</evidence>
<dbReference type="EMBL" id="CP134876">
    <property type="protein sequence ID" value="WNM38695.1"/>
    <property type="molecule type" value="Genomic_DNA"/>
</dbReference>
<dbReference type="Proteomes" id="UP001303001">
    <property type="component" value="Chromosome"/>
</dbReference>
<feature type="domain" description="HTH tetR-type" evidence="5">
    <location>
        <begin position="31"/>
        <end position="91"/>
    </location>
</feature>
<evidence type="ECO:0000259" key="5">
    <source>
        <dbReference type="PROSITE" id="PS50977"/>
    </source>
</evidence>
<dbReference type="InterPro" id="IPR050109">
    <property type="entry name" value="HTH-type_TetR-like_transc_reg"/>
</dbReference>
<dbReference type="InterPro" id="IPR001647">
    <property type="entry name" value="HTH_TetR"/>
</dbReference>
<reference evidence="6 7" key="1">
    <citation type="submission" date="2023-09" db="EMBL/GenBank/DDBJ databases">
        <title>Micromonospora halotolerans DSM 45598 genome sequence.</title>
        <authorList>
            <person name="Mo P."/>
        </authorList>
    </citation>
    <scope>NUCLEOTIDE SEQUENCE [LARGE SCALE GENOMIC DNA]</scope>
    <source>
        <strain evidence="6 7">DSM 45598</strain>
    </source>
</reference>
<dbReference type="Pfam" id="PF00440">
    <property type="entry name" value="TetR_N"/>
    <property type="match status" value="1"/>
</dbReference>
<dbReference type="PANTHER" id="PTHR30055:SF151">
    <property type="entry name" value="TRANSCRIPTIONAL REGULATORY PROTEIN"/>
    <property type="match status" value="1"/>
</dbReference>
<dbReference type="SUPFAM" id="SSF48498">
    <property type="entry name" value="Tetracyclin repressor-like, C-terminal domain"/>
    <property type="match status" value="1"/>
</dbReference>
<dbReference type="Gene3D" id="1.10.357.10">
    <property type="entry name" value="Tetracycline Repressor, domain 2"/>
    <property type="match status" value="1"/>
</dbReference>
<dbReference type="InterPro" id="IPR009057">
    <property type="entry name" value="Homeodomain-like_sf"/>
</dbReference>
<evidence type="ECO:0000256" key="3">
    <source>
        <dbReference type="ARBA" id="ARBA00023163"/>
    </source>
</evidence>
<dbReference type="Gene3D" id="1.10.10.60">
    <property type="entry name" value="Homeodomain-like"/>
    <property type="match status" value="1"/>
</dbReference>
<dbReference type="SUPFAM" id="SSF46689">
    <property type="entry name" value="Homeodomain-like"/>
    <property type="match status" value="1"/>
</dbReference>
<dbReference type="RefSeq" id="WP_313720381.1">
    <property type="nucleotide sequence ID" value="NZ_CP134876.1"/>
</dbReference>
<accession>A0ABY9ZUL6</accession>
<keyword evidence="1" id="KW-0805">Transcription regulation</keyword>
<dbReference type="Pfam" id="PF02909">
    <property type="entry name" value="TetR_C_1"/>
    <property type="match status" value="1"/>
</dbReference>
<name>A0ABY9ZUL6_9ACTN</name>
<dbReference type="InterPro" id="IPR036271">
    <property type="entry name" value="Tet_transcr_reg_TetR-rel_C_sf"/>
</dbReference>
<keyword evidence="2 4" id="KW-0238">DNA-binding</keyword>
<evidence type="ECO:0000313" key="7">
    <source>
        <dbReference type="Proteomes" id="UP001303001"/>
    </source>
</evidence>
<dbReference type="InterPro" id="IPR004111">
    <property type="entry name" value="Repressor_TetR_C"/>
</dbReference>
<proteinExistence type="predicted"/>
<evidence type="ECO:0000256" key="2">
    <source>
        <dbReference type="ARBA" id="ARBA00023125"/>
    </source>
</evidence>
<sequence length="262" mass="28391">MTTEYSGTGDPARSLALLWRTREKVSRKGGDLSVERIVRAAIEVADAEGLPALSMRRVAERLGVGTMTLYTHVPGKGELLDVMLDTVYGETARPEQVPGGWRGRLAQIARENFALYLRHPWLLQVATTRPPLGPNLIAKYEYELRAVDGVGLTDLEMDAVITLVTGYVHGAARPAVEAAQATRHTGMTEQQWWHAHAPYLEKVLDPNRFPLAARVGTTAGQEYQGAGDPARAFEFGLARLLDGVEVLVRDRAGAAPAGVTGG</sequence>
<keyword evidence="3" id="KW-0804">Transcription</keyword>
<gene>
    <name evidence="6" type="ORF">RMN56_26735</name>
</gene>
<keyword evidence="7" id="KW-1185">Reference proteome</keyword>
<dbReference type="PANTHER" id="PTHR30055">
    <property type="entry name" value="HTH-TYPE TRANSCRIPTIONAL REGULATOR RUTR"/>
    <property type="match status" value="1"/>
</dbReference>
<dbReference type="PROSITE" id="PS50977">
    <property type="entry name" value="HTH_TETR_2"/>
    <property type="match status" value="1"/>
</dbReference>
<evidence type="ECO:0000256" key="4">
    <source>
        <dbReference type="PROSITE-ProRule" id="PRU00335"/>
    </source>
</evidence>